<name>A0A1I7I9Z4_9PROT</name>
<accession>A0A1I7I9Z4</accession>
<dbReference type="EMBL" id="FPBZ01000016">
    <property type="protein sequence ID" value="SFU69738.1"/>
    <property type="molecule type" value="Genomic_DNA"/>
</dbReference>
<evidence type="ECO:0000313" key="2">
    <source>
        <dbReference type="Proteomes" id="UP000182649"/>
    </source>
</evidence>
<gene>
    <name evidence="1" type="ORF">SAMN05216417_11646</name>
</gene>
<dbReference type="AlphaFoldDB" id="A0A1I7I9Z4"/>
<protein>
    <submittedName>
        <fullName evidence="1">Uncharacterized protein</fullName>
    </submittedName>
</protein>
<proteinExistence type="predicted"/>
<organism evidence="1 2">
    <name type="scientific">Nitrosospira multiformis</name>
    <dbReference type="NCBI Taxonomy" id="1231"/>
    <lineage>
        <taxon>Bacteria</taxon>
        <taxon>Pseudomonadati</taxon>
        <taxon>Pseudomonadota</taxon>
        <taxon>Betaproteobacteria</taxon>
        <taxon>Nitrosomonadales</taxon>
        <taxon>Nitrosomonadaceae</taxon>
        <taxon>Nitrosospira</taxon>
    </lineage>
</organism>
<sequence length="64" mass="7262">MPAGLAVVLQQRSRGKYGYTGRRNDDQLQQRIREFVLSFLQQTLRLPLLMNASFGNFSGSCLLT</sequence>
<reference evidence="1 2" key="1">
    <citation type="submission" date="2016-10" db="EMBL/GenBank/DDBJ databases">
        <authorList>
            <person name="de Groot N.N."/>
        </authorList>
    </citation>
    <scope>NUCLEOTIDE SEQUENCE [LARGE SCALE GENOMIC DNA]</scope>
    <source>
        <strain evidence="1 2">Nl14</strain>
    </source>
</reference>
<dbReference type="Proteomes" id="UP000182649">
    <property type="component" value="Unassembled WGS sequence"/>
</dbReference>
<evidence type="ECO:0000313" key="1">
    <source>
        <dbReference type="EMBL" id="SFU69738.1"/>
    </source>
</evidence>